<feature type="region of interest" description="Disordered" evidence="3">
    <location>
        <begin position="208"/>
        <end position="239"/>
    </location>
</feature>
<evidence type="ECO:0000256" key="2">
    <source>
        <dbReference type="RuleBase" id="RU003971"/>
    </source>
</evidence>
<dbReference type="InterPro" id="IPR015917">
    <property type="entry name" value="Pept_C14A"/>
</dbReference>
<evidence type="ECO:0008006" key="8">
    <source>
        <dbReference type="Google" id="ProtNLM"/>
    </source>
</evidence>
<dbReference type="Proteomes" id="UP000075883">
    <property type="component" value="Unassembled WGS sequence"/>
</dbReference>
<dbReference type="EnsemblMetazoa" id="ACUA029180-RA">
    <property type="protein sequence ID" value="ACUA029180-PA"/>
    <property type="gene ID" value="ACUA029180"/>
</dbReference>
<evidence type="ECO:0000256" key="1">
    <source>
        <dbReference type="ARBA" id="ARBA00010134"/>
    </source>
</evidence>
<dbReference type="VEuPathDB" id="VectorBase:ACUA029180"/>
<dbReference type="InterPro" id="IPR002138">
    <property type="entry name" value="Pept_C14_p10"/>
</dbReference>
<feature type="domain" description="Caspase family p10" evidence="4">
    <location>
        <begin position="416"/>
        <end position="494"/>
    </location>
</feature>
<reference evidence="7" key="1">
    <citation type="submission" date="2013-09" db="EMBL/GenBank/DDBJ databases">
        <title>The Genome Sequence of Anopheles culicifacies species A.</title>
        <authorList>
            <consortium name="The Broad Institute Genomics Platform"/>
            <person name="Neafsey D.E."/>
            <person name="Besansky N."/>
            <person name="Howell P."/>
            <person name="Walton C."/>
            <person name="Young S.K."/>
            <person name="Zeng Q."/>
            <person name="Gargeya S."/>
            <person name="Fitzgerald M."/>
            <person name="Haas B."/>
            <person name="Abouelleil A."/>
            <person name="Allen A.W."/>
            <person name="Alvarado L."/>
            <person name="Arachchi H.M."/>
            <person name="Berlin A.M."/>
            <person name="Chapman S.B."/>
            <person name="Gainer-Dewar J."/>
            <person name="Goldberg J."/>
            <person name="Griggs A."/>
            <person name="Gujja S."/>
            <person name="Hansen M."/>
            <person name="Howarth C."/>
            <person name="Imamovic A."/>
            <person name="Ireland A."/>
            <person name="Larimer J."/>
            <person name="McCowan C."/>
            <person name="Murphy C."/>
            <person name="Pearson M."/>
            <person name="Poon T.W."/>
            <person name="Priest M."/>
            <person name="Roberts A."/>
            <person name="Saif S."/>
            <person name="Shea T."/>
            <person name="Sisk P."/>
            <person name="Sykes S."/>
            <person name="Wortman J."/>
            <person name="Nusbaum C."/>
            <person name="Birren B."/>
        </authorList>
    </citation>
    <scope>NUCLEOTIDE SEQUENCE [LARGE SCALE GENOMIC DNA]</scope>
    <source>
        <strain evidence="7">A-37</strain>
    </source>
</reference>
<proteinExistence type="inferred from homology"/>
<dbReference type="PANTHER" id="PTHR22576">
    <property type="entry name" value="MUCOSA ASSOCIATED LYMPHOID TISSUE LYMPHOMA TRANSLOCATION PROTEIN 1/PARACASPASE"/>
    <property type="match status" value="1"/>
</dbReference>
<keyword evidence="7" id="KW-1185">Reference proteome</keyword>
<evidence type="ECO:0000259" key="5">
    <source>
        <dbReference type="PROSITE" id="PS50208"/>
    </source>
</evidence>
<dbReference type="SUPFAM" id="SSF52129">
    <property type="entry name" value="Caspase-like"/>
    <property type="match status" value="1"/>
</dbReference>
<organism evidence="6 7">
    <name type="scientific">Anopheles culicifacies</name>
    <dbReference type="NCBI Taxonomy" id="139723"/>
    <lineage>
        <taxon>Eukaryota</taxon>
        <taxon>Metazoa</taxon>
        <taxon>Ecdysozoa</taxon>
        <taxon>Arthropoda</taxon>
        <taxon>Hexapoda</taxon>
        <taxon>Insecta</taxon>
        <taxon>Pterygota</taxon>
        <taxon>Neoptera</taxon>
        <taxon>Endopterygota</taxon>
        <taxon>Diptera</taxon>
        <taxon>Nematocera</taxon>
        <taxon>Culicoidea</taxon>
        <taxon>Culicidae</taxon>
        <taxon>Anophelinae</taxon>
        <taxon>Anopheles</taxon>
        <taxon>culicifacies species complex</taxon>
    </lineage>
</organism>
<dbReference type="PROSITE" id="PS50208">
    <property type="entry name" value="CASPASE_P20"/>
    <property type="match status" value="1"/>
</dbReference>
<dbReference type="InterPro" id="IPR001309">
    <property type="entry name" value="Pept_C14_p20"/>
</dbReference>
<dbReference type="PRINTS" id="PR00376">
    <property type="entry name" value="IL1BCENZYME"/>
</dbReference>
<evidence type="ECO:0000313" key="6">
    <source>
        <dbReference type="EnsemblMetazoa" id="ACUA029180-PA"/>
    </source>
</evidence>
<reference evidence="6" key="2">
    <citation type="submission" date="2020-05" db="UniProtKB">
        <authorList>
            <consortium name="EnsemblMetazoa"/>
        </authorList>
    </citation>
    <scope>IDENTIFICATION</scope>
    <source>
        <strain evidence="6">A-37</strain>
    </source>
</reference>
<dbReference type="Pfam" id="PF23724">
    <property type="entry name" value="Dredd_2nd"/>
    <property type="match status" value="1"/>
</dbReference>
<dbReference type="PROSITE" id="PS01122">
    <property type="entry name" value="CASPASE_CYS"/>
    <property type="match status" value="1"/>
</dbReference>
<evidence type="ECO:0000256" key="3">
    <source>
        <dbReference type="SAM" id="MobiDB-lite"/>
    </source>
</evidence>
<dbReference type="STRING" id="139723.A0A3F2YVF2"/>
<dbReference type="GO" id="GO:0006508">
    <property type="term" value="P:proteolysis"/>
    <property type="evidence" value="ECO:0007669"/>
    <property type="project" value="InterPro"/>
</dbReference>
<dbReference type="Gene3D" id="3.40.50.1460">
    <property type="match status" value="1"/>
</dbReference>
<accession>A0A3F2YVF2</accession>
<feature type="compositionally biased region" description="Polar residues" evidence="3">
    <location>
        <begin position="208"/>
        <end position="226"/>
    </location>
</feature>
<dbReference type="EMBL" id="AXCM01008478">
    <property type="status" value="NOT_ANNOTATED_CDS"/>
    <property type="molecule type" value="Genomic_DNA"/>
</dbReference>
<dbReference type="Pfam" id="PF00656">
    <property type="entry name" value="Peptidase_C14"/>
    <property type="match status" value="1"/>
</dbReference>
<dbReference type="InterPro" id="IPR011600">
    <property type="entry name" value="Pept_C14_caspase"/>
</dbReference>
<dbReference type="InterPro" id="IPR056260">
    <property type="entry name" value="Dredd_2nd"/>
</dbReference>
<dbReference type="InterPro" id="IPR052039">
    <property type="entry name" value="Caspase-related_regulators"/>
</dbReference>
<name>A0A3F2YVF2_9DIPT</name>
<dbReference type="InterPro" id="IPR029030">
    <property type="entry name" value="Caspase-like_dom_sf"/>
</dbReference>
<comment type="similarity">
    <text evidence="1 2">Belongs to the peptidase C14A family.</text>
</comment>
<feature type="domain" description="Caspase family p20" evidence="5">
    <location>
        <begin position="256"/>
        <end position="389"/>
    </location>
</feature>
<protein>
    <recommendedName>
        <fullName evidence="8">CASPL1</fullName>
    </recommendedName>
</protein>
<sequence>MLSQEDVNFIENSLSYEDKVSLIFLLYGHRNPQYALQILTVAGQAAVSEETNFLVDWMNYERQSSEWEDELLEVLTIMEQNLLLIRAGFDDDELRLKFFPRTAEIASFVHPMLKGLYHFCERLTDETSSKLLNQLERSAGIALQQKTCMEIALLQLLCNECIQLGLKQTGQECNLLMLTAACKAMELYDESDFLKSIVSHFNRHLATRNQEQSDASTKNIPNMTDVSSKHSPSETATTKVQTIQSPLESYLFHPERAGIVLLINQFTFYRETNPELIELLPVRPLKDRKGTEVDKNSLVNLFTEFGYELILEENITHHQILQAVQHAVQRIKPAHCSLVVCLLSHGQEGKVFGSNSIPVEVKAIQQLMANERLTGKPKLLIVQACQGADLQSAVPIPNHEHDGLDGDERTASVFMDFLVAWSTVPGFASIRHIEKGSWFIQELCTKLCQLYESEHIMDILTAVINDVASKRGYGNECMVPIVQSTLSKKLYLHRIASARRT</sequence>
<dbReference type="PANTHER" id="PTHR22576:SF41">
    <property type="entry name" value="CASPASE 14, APOPTOSIS-RELATED CYSTEINE PEPTIDASE"/>
    <property type="match status" value="1"/>
</dbReference>
<dbReference type="InterPro" id="IPR056259">
    <property type="entry name" value="Dredd_N"/>
</dbReference>
<dbReference type="AlphaFoldDB" id="A0A3F2YVF2"/>
<dbReference type="SMART" id="SM00115">
    <property type="entry name" value="CASc"/>
    <property type="match status" value="1"/>
</dbReference>
<dbReference type="Pfam" id="PF23725">
    <property type="entry name" value="Dredd_N"/>
    <property type="match status" value="1"/>
</dbReference>
<dbReference type="InterPro" id="IPR033139">
    <property type="entry name" value="Caspase_cys_AS"/>
</dbReference>
<dbReference type="PROSITE" id="PS50207">
    <property type="entry name" value="CASPASE_P10"/>
    <property type="match status" value="1"/>
</dbReference>
<dbReference type="GO" id="GO:0004197">
    <property type="term" value="F:cysteine-type endopeptidase activity"/>
    <property type="evidence" value="ECO:0007669"/>
    <property type="project" value="InterPro"/>
</dbReference>
<evidence type="ECO:0000313" key="7">
    <source>
        <dbReference type="Proteomes" id="UP000075883"/>
    </source>
</evidence>
<evidence type="ECO:0000259" key="4">
    <source>
        <dbReference type="PROSITE" id="PS50207"/>
    </source>
</evidence>